<comment type="catalytic activity">
    <reaction evidence="6">
        <text>Exonucleolytic cleavage that removes extra residues from the 3'-terminus of tRNA to produce 5'-mononucleotides.</text>
        <dbReference type="EC" id="3.1.13.5"/>
    </reaction>
</comment>
<dbReference type="InterPro" id="IPR051086">
    <property type="entry name" value="RNase_D-like"/>
</dbReference>
<dbReference type="SUPFAM" id="SSF47819">
    <property type="entry name" value="HRDC-like"/>
    <property type="match status" value="2"/>
</dbReference>
<comment type="similarity">
    <text evidence="6">Belongs to the RNase D family.</text>
</comment>
<dbReference type="InterPro" id="IPR002562">
    <property type="entry name" value="3'-5'_exonuclease_dom"/>
</dbReference>
<dbReference type="HAMAP" id="MF_01899">
    <property type="entry name" value="RNase_D"/>
    <property type="match status" value="1"/>
</dbReference>
<evidence type="ECO:0000256" key="5">
    <source>
        <dbReference type="ARBA" id="ARBA00022839"/>
    </source>
</evidence>
<dbReference type="InterPro" id="IPR002121">
    <property type="entry name" value="HRDC_dom"/>
</dbReference>
<dbReference type="InterPro" id="IPR006292">
    <property type="entry name" value="RNase_D"/>
</dbReference>
<evidence type="ECO:0000256" key="2">
    <source>
        <dbReference type="ARBA" id="ARBA00022694"/>
    </source>
</evidence>
<keyword evidence="1 6" id="KW-0963">Cytoplasm</keyword>
<dbReference type="SUPFAM" id="SSF53098">
    <property type="entry name" value="Ribonuclease H-like"/>
    <property type="match status" value="1"/>
</dbReference>
<evidence type="ECO:0000256" key="3">
    <source>
        <dbReference type="ARBA" id="ARBA00022722"/>
    </source>
</evidence>
<gene>
    <name evidence="6" type="primary">rnd</name>
    <name evidence="8" type="ORF">FHT01_002500</name>
</gene>
<dbReference type="Pfam" id="PF00570">
    <property type="entry name" value="HRDC"/>
    <property type="match status" value="1"/>
</dbReference>
<keyword evidence="2 6" id="KW-0819">tRNA processing</keyword>
<keyword evidence="4 6" id="KW-0378">Hydrolase</keyword>
<comment type="cofactor">
    <cofactor evidence="6">
        <name>a divalent metal cation</name>
        <dbReference type="ChEBI" id="CHEBI:60240"/>
    </cofactor>
</comment>
<dbReference type="Gene3D" id="3.30.420.10">
    <property type="entry name" value="Ribonuclease H-like superfamily/Ribonuclease H"/>
    <property type="match status" value="1"/>
</dbReference>
<name>A0ABX0U388_9SPHN</name>
<dbReference type="InterPro" id="IPR036397">
    <property type="entry name" value="RNaseH_sf"/>
</dbReference>
<sequence length="391" mass="43754">MHIHGLIEDNAALANLCARLSNSDYVCVDTEFMRENSYWPELCLIQIADEHEAAAIDPMLPGIDLKPLLDLLTENEDVLKVFHAGGQDLEIVYNLTGKTPHPLFDTQVAAMALGQGEQIGYSNLVESYLGIVVDKGARFTDWSRRPLDTRQIDYAIADVTHLAKIFPKMVDKLRKTERGAWLNEEMERLGDPANYFNDPEQVWQRIRVSSRKPEALGRLKALARWREIEAQNKNLPRGRIVKDETIADLAANPPRKQGDLTRVRGLSASWGGNDIGGRMMAALADAVPMSADEMPSRDDRKPSLGKEGSLVADLLKLLLKIRSRDINVASRLLARSDDLEALAAGQRSDLAILEGWRYEQFGRDALALVEGRLGFTVKEGRLKMTRTEDEQ</sequence>
<dbReference type="EC" id="3.1.13.5" evidence="6"/>
<dbReference type="RefSeq" id="WP_140047435.1">
    <property type="nucleotide sequence ID" value="NZ_BAAAEV010000001.1"/>
</dbReference>
<dbReference type="SMART" id="SM00474">
    <property type="entry name" value="35EXOc"/>
    <property type="match status" value="1"/>
</dbReference>
<evidence type="ECO:0000313" key="9">
    <source>
        <dbReference type="Proteomes" id="UP000788153"/>
    </source>
</evidence>
<dbReference type="PANTHER" id="PTHR47649:SF1">
    <property type="entry name" value="RIBONUCLEASE D"/>
    <property type="match status" value="1"/>
</dbReference>
<organism evidence="8 9">
    <name type="scientific">Sphingomonas japonica</name>
    <dbReference type="NCBI Taxonomy" id="511662"/>
    <lineage>
        <taxon>Bacteria</taxon>
        <taxon>Pseudomonadati</taxon>
        <taxon>Pseudomonadota</taxon>
        <taxon>Alphaproteobacteria</taxon>
        <taxon>Sphingomonadales</taxon>
        <taxon>Sphingomonadaceae</taxon>
        <taxon>Sphingomonas</taxon>
    </lineage>
</organism>
<dbReference type="Gene3D" id="1.10.150.80">
    <property type="entry name" value="HRDC domain"/>
    <property type="match status" value="1"/>
</dbReference>
<comment type="caution">
    <text evidence="8">The sequence shown here is derived from an EMBL/GenBank/DDBJ whole genome shotgun (WGS) entry which is preliminary data.</text>
</comment>
<accession>A0ABX0U388</accession>
<dbReference type="Proteomes" id="UP000788153">
    <property type="component" value="Unassembled WGS sequence"/>
</dbReference>
<dbReference type="Pfam" id="PF01612">
    <property type="entry name" value="DNA_pol_A_exo1"/>
    <property type="match status" value="1"/>
</dbReference>
<evidence type="ECO:0000313" key="8">
    <source>
        <dbReference type="EMBL" id="NIJ24958.1"/>
    </source>
</evidence>
<dbReference type="PANTHER" id="PTHR47649">
    <property type="entry name" value="RIBONUCLEASE D"/>
    <property type="match status" value="1"/>
</dbReference>
<dbReference type="CDD" id="cd06142">
    <property type="entry name" value="RNaseD_exo"/>
    <property type="match status" value="1"/>
</dbReference>
<dbReference type="InterPro" id="IPR012337">
    <property type="entry name" value="RNaseH-like_sf"/>
</dbReference>
<dbReference type="InterPro" id="IPR044876">
    <property type="entry name" value="HRDC_dom_sf"/>
</dbReference>
<dbReference type="InterPro" id="IPR010997">
    <property type="entry name" value="HRDC-like_sf"/>
</dbReference>
<evidence type="ECO:0000256" key="4">
    <source>
        <dbReference type="ARBA" id="ARBA00022801"/>
    </source>
</evidence>
<protein>
    <recommendedName>
        <fullName evidence="6">Ribonuclease D</fullName>
        <shortName evidence="6">RNase D</shortName>
        <ecNumber evidence="6">3.1.13.5</ecNumber>
    </recommendedName>
</protein>
<evidence type="ECO:0000259" key="7">
    <source>
        <dbReference type="PROSITE" id="PS50967"/>
    </source>
</evidence>
<dbReference type="PROSITE" id="PS50967">
    <property type="entry name" value="HRDC"/>
    <property type="match status" value="1"/>
</dbReference>
<comment type="subcellular location">
    <subcellularLocation>
        <location evidence="6">Cytoplasm</location>
    </subcellularLocation>
</comment>
<evidence type="ECO:0000256" key="6">
    <source>
        <dbReference type="HAMAP-Rule" id="MF_01899"/>
    </source>
</evidence>
<proteinExistence type="inferred from homology"/>
<comment type="function">
    <text evidence="6">Exonuclease involved in the 3' processing of various precursor tRNAs. Initiates hydrolysis at the 3'-terminus of an RNA molecule and releases 5'-mononucleotides.</text>
</comment>
<feature type="domain" description="HRDC" evidence="7">
    <location>
        <begin position="212"/>
        <end position="293"/>
    </location>
</feature>
<keyword evidence="5 6" id="KW-0269">Exonuclease</keyword>
<reference evidence="8 9" key="1">
    <citation type="submission" date="2020-03" db="EMBL/GenBank/DDBJ databases">
        <title>Genomic Encyclopedia of Type Strains, Phase IV (KMG-IV): sequencing the most valuable type-strain genomes for metagenomic binning, comparative biology and taxonomic classification.</title>
        <authorList>
            <person name="Goeker M."/>
        </authorList>
    </citation>
    <scope>NUCLEOTIDE SEQUENCE [LARGE SCALE GENOMIC DNA]</scope>
    <source>
        <strain evidence="8 9">DSM 22753</strain>
    </source>
</reference>
<keyword evidence="9" id="KW-1185">Reference proteome</keyword>
<dbReference type="EMBL" id="JAASQP010000001">
    <property type="protein sequence ID" value="NIJ24958.1"/>
    <property type="molecule type" value="Genomic_DNA"/>
</dbReference>
<dbReference type="GO" id="GO:0033890">
    <property type="term" value="F:ribonuclease D activity"/>
    <property type="evidence" value="ECO:0007669"/>
    <property type="project" value="UniProtKB-EC"/>
</dbReference>
<evidence type="ECO:0000256" key="1">
    <source>
        <dbReference type="ARBA" id="ARBA00022490"/>
    </source>
</evidence>
<dbReference type="NCBIfam" id="TIGR01388">
    <property type="entry name" value="rnd"/>
    <property type="match status" value="1"/>
</dbReference>
<keyword evidence="3 6" id="KW-0540">Nuclease</keyword>